<name>A0AAE4YBH8_9RHOB</name>
<proteinExistence type="predicted"/>
<feature type="transmembrane region" description="Helical" evidence="1">
    <location>
        <begin position="33"/>
        <end position="50"/>
    </location>
</feature>
<dbReference type="AlphaFoldDB" id="A0AAE4YBH8"/>
<evidence type="ECO:0008006" key="4">
    <source>
        <dbReference type="Google" id="ProtNLM"/>
    </source>
</evidence>
<evidence type="ECO:0000313" key="2">
    <source>
        <dbReference type="EMBL" id="NBZ88193.1"/>
    </source>
</evidence>
<dbReference type="EMBL" id="JAABNR010000010">
    <property type="protein sequence ID" value="NBZ88193.1"/>
    <property type="molecule type" value="Genomic_DNA"/>
</dbReference>
<accession>A0AAE4YBH8</accession>
<keyword evidence="3" id="KW-1185">Reference proteome</keyword>
<dbReference type="RefSeq" id="WP_168775011.1">
    <property type="nucleotide sequence ID" value="NZ_JAABNR010000010.1"/>
</dbReference>
<dbReference type="Proteomes" id="UP001193501">
    <property type="component" value="Unassembled WGS sequence"/>
</dbReference>
<reference evidence="2" key="1">
    <citation type="submission" date="2020-01" db="EMBL/GenBank/DDBJ databases">
        <authorList>
            <person name="Chen W.-M."/>
        </authorList>
    </citation>
    <scope>NUCLEOTIDE SEQUENCE</scope>
    <source>
        <strain evidence="2">CYK-10</strain>
    </source>
</reference>
<evidence type="ECO:0000256" key="1">
    <source>
        <dbReference type="SAM" id="Phobius"/>
    </source>
</evidence>
<comment type="caution">
    <text evidence="2">The sequence shown here is derived from an EMBL/GenBank/DDBJ whole genome shotgun (WGS) entry which is preliminary data.</text>
</comment>
<evidence type="ECO:0000313" key="3">
    <source>
        <dbReference type="Proteomes" id="UP001193501"/>
    </source>
</evidence>
<keyword evidence="1" id="KW-1133">Transmembrane helix</keyword>
<keyword evidence="1" id="KW-0472">Membrane</keyword>
<gene>
    <name evidence="2" type="ORF">GV832_11440</name>
</gene>
<organism evidence="2 3">
    <name type="scientific">Stagnihabitans tardus</name>
    <dbReference type="NCBI Taxonomy" id="2699202"/>
    <lineage>
        <taxon>Bacteria</taxon>
        <taxon>Pseudomonadati</taxon>
        <taxon>Pseudomonadota</taxon>
        <taxon>Alphaproteobacteria</taxon>
        <taxon>Rhodobacterales</taxon>
        <taxon>Paracoccaceae</taxon>
        <taxon>Stagnihabitans</taxon>
    </lineage>
</organism>
<keyword evidence="1" id="KW-0812">Transmembrane</keyword>
<protein>
    <recommendedName>
        <fullName evidence="4">50S ribosomal protein L35</fullName>
    </recommendedName>
</protein>
<sequence>MDTDLMLVVGSLALVLSIPSLMSAWIEGQVPRIGSILVLIGGVLVVMALTSHGRPYTFAELPDVFLRVFARWMP</sequence>